<dbReference type="InterPro" id="IPR013766">
    <property type="entry name" value="Thioredoxin_domain"/>
</dbReference>
<sequence>MVNLRWLYALVAVAALATGMTLSLSSSEQPKVSALWLPEPRLIKDFQLVDEQGQAFTQAQLTGQWTLLFMGFTSCPDVCPSTLARLTSIYPAVSKDMPVQVVLLSVDPQRDQGQKLKDYIQYFNPEFKAVTGEHAQLYALSRNLGLVYAMVDLPDGQGYSVDHSADIVLINPQGQLEAIFRPQGEPGELRLVSVAQMKQDLPIIADYRSY</sequence>
<evidence type="ECO:0000313" key="7">
    <source>
        <dbReference type="Proteomes" id="UP000305675"/>
    </source>
</evidence>
<feature type="binding site" evidence="3">
    <location>
        <position position="79"/>
    </location>
    <ligand>
        <name>Cu cation</name>
        <dbReference type="ChEBI" id="CHEBI:23378"/>
    </ligand>
</feature>
<evidence type="ECO:0000313" key="6">
    <source>
        <dbReference type="EMBL" id="TKB56250.1"/>
    </source>
</evidence>
<dbReference type="EMBL" id="SWCJ01000004">
    <property type="protein sequence ID" value="TKB56250.1"/>
    <property type="molecule type" value="Genomic_DNA"/>
</dbReference>
<proteinExistence type="inferred from homology"/>
<feature type="binding site" evidence="3">
    <location>
        <position position="163"/>
    </location>
    <ligand>
        <name>Cu cation</name>
        <dbReference type="ChEBI" id="CHEBI:23378"/>
    </ligand>
</feature>
<name>A0A4U1BQJ4_9GAMM</name>
<dbReference type="AlphaFoldDB" id="A0A4U1BQJ4"/>
<evidence type="ECO:0000256" key="3">
    <source>
        <dbReference type="PIRSR" id="PIRSR603782-1"/>
    </source>
</evidence>
<dbReference type="PROSITE" id="PS51352">
    <property type="entry name" value="THIOREDOXIN_2"/>
    <property type="match status" value="1"/>
</dbReference>
<dbReference type="Proteomes" id="UP000305675">
    <property type="component" value="Unassembled WGS sequence"/>
</dbReference>
<dbReference type="OrthoDB" id="9790194at2"/>
<feature type="binding site" evidence="3">
    <location>
        <position position="75"/>
    </location>
    <ligand>
        <name>Cu cation</name>
        <dbReference type="ChEBI" id="CHEBI:23378"/>
    </ligand>
</feature>
<dbReference type="CDD" id="cd02968">
    <property type="entry name" value="SCO"/>
    <property type="match status" value="1"/>
</dbReference>
<dbReference type="InterPro" id="IPR003782">
    <property type="entry name" value="SCO1/SenC"/>
</dbReference>
<dbReference type="InterPro" id="IPR036249">
    <property type="entry name" value="Thioredoxin-like_sf"/>
</dbReference>
<keyword evidence="2 3" id="KW-0186">Copper</keyword>
<evidence type="ECO:0000259" key="5">
    <source>
        <dbReference type="PROSITE" id="PS51352"/>
    </source>
</evidence>
<dbReference type="Pfam" id="PF02630">
    <property type="entry name" value="SCO1-SenC"/>
    <property type="match status" value="1"/>
</dbReference>
<feature type="disulfide bond" description="Redox-active" evidence="4">
    <location>
        <begin position="75"/>
        <end position="79"/>
    </location>
</feature>
<comment type="similarity">
    <text evidence="1">Belongs to the SCO1/2 family.</text>
</comment>
<protein>
    <submittedName>
        <fullName evidence="6">SCO family protein</fullName>
    </submittedName>
</protein>
<keyword evidence="3" id="KW-0479">Metal-binding</keyword>
<comment type="caution">
    <text evidence="6">The sequence shown here is derived from an EMBL/GenBank/DDBJ whole genome shotgun (WGS) entry which is preliminary data.</text>
</comment>
<keyword evidence="4" id="KW-1015">Disulfide bond</keyword>
<dbReference type="SUPFAM" id="SSF52833">
    <property type="entry name" value="Thioredoxin-like"/>
    <property type="match status" value="1"/>
</dbReference>
<keyword evidence="7" id="KW-1185">Reference proteome</keyword>
<evidence type="ECO:0000256" key="1">
    <source>
        <dbReference type="ARBA" id="ARBA00010996"/>
    </source>
</evidence>
<evidence type="ECO:0000256" key="4">
    <source>
        <dbReference type="PIRSR" id="PIRSR603782-2"/>
    </source>
</evidence>
<dbReference type="PANTHER" id="PTHR12151:SF25">
    <property type="entry name" value="LINALOOL DEHYDRATASE_ISOMERASE DOMAIN-CONTAINING PROTEIN"/>
    <property type="match status" value="1"/>
</dbReference>
<feature type="domain" description="Thioredoxin" evidence="5">
    <location>
        <begin position="37"/>
        <end position="209"/>
    </location>
</feature>
<accession>A0A4U1BQJ4</accession>
<reference evidence="6 7" key="1">
    <citation type="submission" date="2019-04" db="EMBL/GenBank/DDBJ databases">
        <authorList>
            <person name="Hwang J.C."/>
        </authorList>
    </citation>
    <scope>NUCLEOTIDE SEQUENCE [LARGE SCALE GENOMIC DNA]</scope>
    <source>
        <strain evidence="6 7">IMCC35002</strain>
    </source>
</reference>
<dbReference type="GO" id="GO:0046872">
    <property type="term" value="F:metal ion binding"/>
    <property type="evidence" value="ECO:0007669"/>
    <property type="project" value="UniProtKB-KW"/>
</dbReference>
<dbReference type="Gene3D" id="3.40.30.10">
    <property type="entry name" value="Glutaredoxin"/>
    <property type="match status" value="1"/>
</dbReference>
<organism evidence="6 7">
    <name type="scientific">Ferrimonas aestuarii</name>
    <dbReference type="NCBI Taxonomy" id="2569539"/>
    <lineage>
        <taxon>Bacteria</taxon>
        <taxon>Pseudomonadati</taxon>
        <taxon>Pseudomonadota</taxon>
        <taxon>Gammaproteobacteria</taxon>
        <taxon>Alteromonadales</taxon>
        <taxon>Ferrimonadaceae</taxon>
        <taxon>Ferrimonas</taxon>
    </lineage>
</organism>
<gene>
    <name evidence="6" type="ORF">FCL42_08535</name>
</gene>
<dbReference type="RefSeq" id="WP_136862980.1">
    <property type="nucleotide sequence ID" value="NZ_SWCJ01000004.1"/>
</dbReference>
<evidence type="ECO:0000256" key="2">
    <source>
        <dbReference type="ARBA" id="ARBA00023008"/>
    </source>
</evidence>
<dbReference type="PANTHER" id="PTHR12151">
    <property type="entry name" value="ELECTRON TRANSPORT PROTIN SCO1/SENC FAMILY MEMBER"/>
    <property type="match status" value="1"/>
</dbReference>